<keyword evidence="3" id="KW-0560">Oxidoreductase</keyword>
<evidence type="ECO:0000256" key="2">
    <source>
        <dbReference type="ARBA" id="ARBA00022723"/>
    </source>
</evidence>
<dbReference type="PANTHER" id="PTHR43756">
    <property type="entry name" value="CHOLINE MONOOXYGENASE, CHLOROPLASTIC"/>
    <property type="match status" value="1"/>
</dbReference>
<evidence type="ECO:0000256" key="6">
    <source>
        <dbReference type="SAM" id="MobiDB-lite"/>
    </source>
</evidence>
<dbReference type="Proteomes" id="UP000319829">
    <property type="component" value="Unassembled WGS sequence"/>
</dbReference>
<evidence type="ECO:0000313" key="8">
    <source>
        <dbReference type="EMBL" id="TMQ53928.1"/>
    </source>
</evidence>
<dbReference type="InterPro" id="IPR036922">
    <property type="entry name" value="Rieske_2Fe-2S_sf"/>
</dbReference>
<dbReference type="Pfam" id="PF00355">
    <property type="entry name" value="Rieske"/>
    <property type="match status" value="1"/>
</dbReference>
<evidence type="ECO:0000256" key="3">
    <source>
        <dbReference type="ARBA" id="ARBA00023002"/>
    </source>
</evidence>
<accession>A0A538SRC2</accession>
<proteinExistence type="predicted"/>
<organism evidence="8 9">
    <name type="scientific">Eiseniibacteriota bacterium</name>
    <dbReference type="NCBI Taxonomy" id="2212470"/>
    <lineage>
        <taxon>Bacteria</taxon>
        <taxon>Candidatus Eiseniibacteriota</taxon>
    </lineage>
</organism>
<dbReference type="EMBL" id="VBOU01000079">
    <property type="protein sequence ID" value="TMQ53928.1"/>
    <property type="molecule type" value="Genomic_DNA"/>
</dbReference>
<comment type="caution">
    <text evidence="8">The sequence shown here is derived from an EMBL/GenBank/DDBJ whole genome shotgun (WGS) entry which is preliminary data.</text>
</comment>
<evidence type="ECO:0000259" key="7">
    <source>
        <dbReference type="PROSITE" id="PS51296"/>
    </source>
</evidence>
<protein>
    <submittedName>
        <fullName evidence="8">Rieske 2Fe-2S domain-containing protein</fullName>
    </submittedName>
</protein>
<dbReference type="GO" id="GO:0016491">
    <property type="term" value="F:oxidoreductase activity"/>
    <property type="evidence" value="ECO:0007669"/>
    <property type="project" value="UniProtKB-KW"/>
</dbReference>
<dbReference type="Gene3D" id="2.102.10.10">
    <property type="entry name" value="Rieske [2Fe-2S] iron-sulphur domain"/>
    <property type="match status" value="1"/>
</dbReference>
<dbReference type="InterPro" id="IPR017941">
    <property type="entry name" value="Rieske_2Fe-2S"/>
</dbReference>
<feature type="compositionally biased region" description="Basic and acidic residues" evidence="6">
    <location>
        <begin position="42"/>
        <end position="59"/>
    </location>
</feature>
<dbReference type="CDD" id="cd03469">
    <property type="entry name" value="Rieske_RO_Alpha_N"/>
    <property type="match status" value="1"/>
</dbReference>
<keyword evidence="1" id="KW-0001">2Fe-2S</keyword>
<feature type="compositionally biased region" description="Basic residues" evidence="6">
    <location>
        <begin position="1"/>
        <end position="19"/>
    </location>
</feature>
<reference evidence="8 9" key="1">
    <citation type="journal article" date="2019" name="Nat. Microbiol.">
        <title>Mediterranean grassland soil C-N compound turnover is dependent on rainfall and depth, and is mediated by genomically divergent microorganisms.</title>
        <authorList>
            <person name="Diamond S."/>
            <person name="Andeer P.F."/>
            <person name="Li Z."/>
            <person name="Crits-Christoph A."/>
            <person name="Burstein D."/>
            <person name="Anantharaman K."/>
            <person name="Lane K.R."/>
            <person name="Thomas B.C."/>
            <person name="Pan C."/>
            <person name="Northen T.R."/>
            <person name="Banfield J.F."/>
        </authorList>
    </citation>
    <scope>NUCLEOTIDE SEQUENCE [LARGE SCALE GENOMIC DNA]</scope>
    <source>
        <strain evidence="8">WS_4</strain>
    </source>
</reference>
<keyword evidence="4" id="KW-0408">Iron</keyword>
<dbReference type="InterPro" id="IPR001663">
    <property type="entry name" value="Rng_hydr_dOase-A"/>
</dbReference>
<evidence type="ECO:0000313" key="9">
    <source>
        <dbReference type="Proteomes" id="UP000319829"/>
    </source>
</evidence>
<dbReference type="GO" id="GO:0046872">
    <property type="term" value="F:metal ion binding"/>
    <property type="evidence" value="ECO:0007669"/>
    <property type="project" value="UniProtKB-KW"/>
</dbReference>
<dbReference type="PANTHER" id="PTHR43756:SF5">
    <property type="entry name" value="CHOLINE MONOOXYGENASE, CHLOROPLASTIC"/>
    <property type="match status" value="1"/>
</dbReference>
<keyword evidence="5" id="KW-0411">Iron-sulfur</keyword>
<dbReference type="SUPFAM" id="SSF55961">
    <property type="entry name" value="Bet v1-like"/>
    <property type="match status" value="1"/>
</dbReference>
<sequence length="412" mass="44896">MHRPRALRSRGVARPRGARVPRGARGGRHAHPESGAARARGRRGEIRDRFREAPHRADGSDTSLARSRPDGKARARGPRAVCSLSTGERSGVGRAAPRRPGRFGNRGDRPRGSRFLVPDPPPGGLVAQGSRGVLRASRGRRLAGRVGPRPDPLHAAGPGLRAPQHADRGSLPGRRGHPPGPGGSRRVGVAIGPACARAAKAKGRQRVTEFHPTATSYRQGSRTLPGDFYTSSSILAEERDRIFARGWNCVGRASRLERPGDYFLCDIAEESIIVLRDPKGVFRAFFNVCRHRGTRICREASGHLTGAIQCPYHAWTYALDGNLVGAPGMQEVDGFDKGTYPLHSAALAESEGFLFVNIARDPEPFEAVWAPMRERIRRYGLAGLAVGHRVAYDVGANWKLVFQNYSETRARR</sequence>
<dbReference type="PROSITE" id="PS51296">
    <property type="entry name" value="RIESKE"/>
    <property type="match status" value="1"/>
</dbReference>
<dbReference type="Gene3D" id="3.90.380.10">
    <property type="entry name" value="Naphthalene 1,2-dioxygenase Alpha Subunit, Chain A, domain 1"/>
    <property type="match status" value="1"/>
</dbReference>
<dbReference type="SUPFAM" id="SSF50022">
    <property type="entry name" value="ISP domain"/>
    <property type="match status" value="1"/>
</dbReference>
<dbReference type="GO" id="GO:0051537">
    <property type="term" value="F:2 iron, 2 sulfur cluster binding"/>
    <property type="evidence" value="ECO:0007669"/>
    <property type="project" value="UniProtKB-KW"/>
</dbReference>
<feature type="region of interest" description="Disordered" evidence="6">
    <location>
        <begin position="1"/>
        <end position="188"/>
    </location>
</feature>
<feature type="domain" description="Rieske" evidence="7">
    <location>
        <begin position="247"/>
        <end position="356"/>
    </location>
</feature>
<evidence type="ECO:0000256" key="5">
    <source>
        <dbReference type="ARBA" id="ARBA00023014"/>
    </source>
</evidence>
<gene>
    <name evidence="8" type="ORF">E6K74_08305</name>
</gene>
<name>A0A538SRC2_UNCEI</name>
<dbReference type="AlphaFoldDB" id="A0A538SRC2"/>
<evidence type="ECO:0000256" key="1">
    <source>
        <dbReference type="ARBA" id="ARBA00022714"/>
    </source>
</evidence>
<dbReference type="PRINTS" id="PR00090">
    <property type="entry name" value="RNGDIOXGNASE"/>
</dbReference>
<evidence type="ECO:0000256" key="4">
    <source>
        <dbReference type="ARBA" id="ARBA00023004"/>
    </source>
</evidence>
<keyword evidence="2" id="KW-0479">Metal-binding</keyword>